<dbReference type="Proteomes" id="UP001595713">
    <property type="component" value="Unassembled WGS sequence"/>
</dbReference>
<dbReference type="InterPro" id="IPR001096">
    <property type="entry name" value="Peptidase_C13"/>
</dbReference>
<keyword evidence="3" id="KW-1185">Reference proteome</keyword>
<keyword evidence="1" id="KW-0732">Signal</keyword>
<feature type="signal peptide" evidence="1">
    <location>
        <begin position="1"/>
        <end position="28"/>
    </location>
</feature>
<dbReference type="Gene3D" id="3.40.50.1460">
    <property type="match status" value="1"/>
</dbReference>
<evidence type="ECO:0000256" key="1">
    <source>
        <dbReference type="SAM" id="SignalP"/>
    </source>
</evidence>
<dbReference type="RefSeq" id="WP_261292526.1">
    <property type="nucleotide sequence ID" value="NZ_JANQBK010000001.1"/>
</dbReference>
<organism evidence="2 3">
    <name type="scientific">Sphingomonas hylomeconis</name>
    <dbReference type="NCBI Taxonomy" id="1395958"/>
    <lineage>
        <taxon>Bacteria</taxon>
        <taxon>Pseudomonadati</taxon>
        <taxon>Pseudomonadota</taxon>
        <taxon>Alphaproteobacteria</taxon>
        <taxon>Sphingomonadales</taxon>
        <taxon>Sphingomonadaceae</taxon>
        <taxon>Sphingomonas</taxon>
    </lineage>
</organism>
<evidence type="ECO:0000313" key="2">
    <source>
        <dbReference type="EMBL" id="MFC3581625.1"/>
    </source>
</evidence>
<evidence type="ECO:0000313" key="3">
    <source>
        <dbReference type="Proteomes" id="UP001595713"/>
    </source>
</evidence>
<feature type="chain" id="PRO_5046516454" evidence="1">
    <location>
        <begin position="29"/>
        <end position="332"/>
    </location>
</feature>
<dbReference type="EMBL" id="JBHRXP010000007">
    <property type="protein sequence ID" value="MFC3581625.1"/>
    <property type="molecule type" value="Genomic_DNA"/>
</dbReference>
<gene>
    <name evidence="2" type="ORF">ACFONA_15755</name>
</gene>
<sequence length="332" mass="34866">MSNRSGRVAGVVKWLAVAALALTAGASAQYQAPQHTQPAPFMAALPPEVSAYLADLGLSSERDRDAAWTLAEHRRVDRALAALQPQRTGIVDAYVMAIALDSDPVFGREAREAGRVLSRRYDAAGRTIVLAGTDGSAASSLPRGSPDTLALALARIAELMDPKEDVLVLYTTSHGAPIGIVYNDADQGFGMISPQRLWAMLGKLGIERRMVLISACYSGVFVPLLASEDSVVITASSADRTSFGCQADNDWTFFGDALINHALRKAQPIGAAGTEAVGLIGAWEAQGKLTPSQPQVSIGSRTGAWLAALDARGPKATSMPVGRPAVSMLDGK</sequence>
<reference evidence="3" key="1">
    <citation type="journal article" date="2019" name="Int. J. Syst. Evol. Microbiol.">
        <title>The Global Catalogue of Microorganisms (GCM) 10K type strain sequencing project: providing services to taxonomists for standard genome sequencing and annotation.</title>
        <authorList>
            <consortium name="The Broad Institute Genomics Platform"/>
            <consortium name="The Broad Institute Genome Sequencing Center for Infectious Disease"/>
            <person name="Wu L."/>
            <person name="Ma J."/>
        </authorList>
    </citation>
    <scope>NUCLEOTIDE SEQUENCE [LARGE SCALE GENOMIC DNA]</scope>
    <source>
        <strain evidence="3">KCTC 42739</strain>
    </source>
</reference>
<protein>
    <submittedName>
        <fullName evidence="2">C13 family peptidase</fullName>
    </submittedName>
</protein>
<accession>A0ABV7SZZ3</accession>
<proteinExistence type="predicted"/>
<name>A0ABV7SZZ3_9SPHN</name>
<comment type="caution">
    <text evidence="2">The sequence shown here is derived from an EMBL/GenBank/DDBJ whole genome shotgun (WGS) entry which is preliminary data.</text>
</comment>
<dbReference type="Pfam" id="PF01650">
    <property type="entry name" value="Peptidase_C13"/>
    <property type="match status" value="1"/>
</dbReference>